<dbReference type="GO" id="GO:0006261">
    <property type="term" value="P:DNA-templated DNA replication"/>
    <property type="evidence" value="ECO:0000318"/>
    <property type="project" value="GO_Central"/>
</dbReference>
<keyword evidence="4" id="KW-0539">Nucleus</keyword>
<evidence type="ECO:0000256" key="2">
    <source>
        <dbReference type="ARBA" id="ARBA00005378"/>
    </source>
</evidence>
<dbReference type="FunFam" id="1.10.8.60:FF:000030">
    <property type="entry name" value="replication factor C subunit 3"/>
    <property type="match status" value="1"/>
</dbReference>
<evidence type="ECO:0007829" key="14">
    <source>
        <dbReference type="PeptideAtlas" id="B7PGP8"/>
    </source>
</evidence>
<dbReference type="EMBL" id="ABJB011078355">
    <property type="status" value="NOT_ANNOTATED_CDS"/>
    <property type="molecule type" value="Genomic_DNA"/>
</dbReference>
<dbReference type="InParanoid" id="B7PGP8"/>
<evidence type="ECO:0000256" key="3">
    <source>
        <dbReference type="ARBA" id="ARBA00022705"/>
    </source>
</evidence>
<dbReference type="PANTHER" id="PTHR11669:SF1">
    <property type="entry name" value="REPLICATION FACTOR C SUBUNIT 3"/>
    <property type="match status" value="1"/>
</dbReference>
<evidence type="ECO:0000256" key="4">
    <source>
        <dbReference type="ARBA" id="ARBA00023242"/>
    </source>
</evidence>
<dbReference type="VEuPathDB" id="VectorBase:ISCW003705"/>
<organism>
    <name type="scientific">Ixodes scapularis</name>
    <name type="common">Black-legged tick</name>
    <name type="synonym">Deer tick</name>
    <dbReference type="NCBI Taxonomy" id="6945"/>
    <lineage>
        <taxon>Eukaryota</taxon>
        <taxon>Metazoa</taxon>
        <taxon>Ecdysozoa</taxon>
        <taxon>Arthropoda</taxon>
        <taxon>Chelicerata</taxon>
        <taxon>Arachnida</taxon>
        <taxon>Acari</taxon>
        <taxon>Parasitiformes</taxon>
        <taxon>Ixodida</taxon>
        <taxon>Ixodoidea</taxon>
        <taxon>Ixodidae</taxon>
        <taxon>Ixodinae</taxon>
        <taxon>Ixodes</taxon>
    </lineage>
</organism>
<dbReference type="PaxDb" id="6945-B7PGP8"/>
<evidence type="ECO:0000256" key="6">
    <source>
        <dbReference type="ARBA" id="ARBA00062267"/>
    </source>
</evidence>
<dbReference type="GO" id="GO:0003677">
    <property type="term" value="F:DNA binding"/>
    <property type="evidence" value="ECO:0007669"/>
    <property type="project" value="InterPro"/>
</dbReference>
<sequence length="353" mass="39375">MGLWVDKHRPVSLAKLDYHKEQATYLKKLVQGGDFPHLLVYGPSGAGKKTRIMCLLRELYGAGVERLRIEHQNFVTPSKKKVDIVTVASNYHIEVNPRKACSHVTSVSHDCPHIIVRGKGLTAACAPLAVVLLAEVDKLTREAQHALRRTMEKYMASCRLILCCNSCSKVIPAIRSRCLGVRVAAPSLDQVADVLRLVCRKEGLQLPDALAQSVAAQSGRNLRRALLMLEACRVQQYPFSATQEVRRPDWEVFLAATAHMVVQEQSPKRLFEVRGRLYELLTHLIPPDVIFKGLVRGISSSCDGQLRCTLVSEAARYEHRLQLGSKAVYHLEAFVARAMAMYRDFLEEAAGAL</sequence>
<keyword evidence="14" id="KW-1267">Proteomics identification</keyword>
<evidence type="ECO:0000313" key="13">
    <source>
        <dbReference type="Proteomes" id="UP000001555"/>
    </source>
</evidence>
<keyword evidence="11" id="KW-0548">Nucleotidyltransferase</keyword>
<dbReference type="GO" id="GO:0016779">
    <property type="term" value="F:nucleotidyltransferase activity"/>
    <property type="evidence" value="ECO:0007669"/>
    <property type="project" value="UniProtKB-KW"/>
</dbReference>
<dbReference type="InterPro" id="IPR027417">
    <property type="entry name" value="P-loop_NTPase"/>
</dbReference>
<dbReference type="AlphaFoldDB" id="B7PGP8"/>
<comment type="subunit">
    <text evidence="6">Subunit of the RFC complex, an heteropentameric complex consisting of a large subunit RFC1 and four small subunits RFC2, RFC3, RFC4 and RFC5; the RFC complex interacts with PCNA. Forms an heterotetrameric complex with RFC2, RFC4 and RFC5; this complex has ATPase activity but is not stimulated by PCNA. The heterotetramer of subunits RFC2, RFC3, RFC4 and RFC5 interacts with RAD17. Interacts with CNTD1; this interaction facilitates crossover formation.</text>
</comment>
<evidence type="ECO:0000256" key="5">
    <source>
        <dbReference type="ARBA" id="ARBA00058626"/>
    </source>
</evidence>
<dbReference type="FunCoup" id="B7PGP8">
    <property type="interactions" value="1377"/>
</dbReference>
<dbReference type="Gene3D" id="1.10.8.60">
    <property type="match status" value="1"/>
</dbReference>
<evidence type="ECO:0000256" key="7">
    <source>
        <dbReference type="ARBA" id="ARBA00070184"/>
    </source>
</evidence>
<dbReference type="EnsemblMetazoa" id="ISCW003705-RA">
    <property type="protein sequence ID" value="ISCW003705-PA"/>
    <property type="gene ID" value="ISCW003705"/>
</dbReference>
<dbReference type="Pfam" id="PF21960">
    <property type="entry name" value="RCF1-5-like_lid"/>
    <property type="match status" value="1"/>
</dbReference>
<dbReference type="SUPFAM" id="SSF48019">
    <property type="entry name" value="post-AAA+ oligomerization domain-like"/>
    <property type="match status" value="1"/>
</dbReference>
<dbReference type="InterPro" id="IPR008921">
    <property type="entry name" value="DNA_pol3_clamp-load_cplx_C"/>
</dbReference>
<dbReference type="GO" id="GO:0008094">
    <property type="term" value="F:ATP-dependent activity, acting on DNA"/>
    <property type="evidence" value="ECO:0007669"/>
    <property type="project" value="UniProtKB-ARBA"/>
</dbReference>
<dbReference type="InterPro" id="IPR050238">
    <property type="entry name" value="DNA_Rep/Repair_Clamp_Loader"/>
</dbReference>
<reference evidence="12" key="2">
    <citation type="submission" date="2020-05" db="UniProtKB">
        <authorList>
            <consortium name="EnsemblMetazoa"/>
        </authorList>
    </citation>
    <scope>IDENTIFICATION</scope>
    <source>
        <strain evidence="12">wikel</strain>
    </source>
</reference>
<evidence type="ECO:0000313" key="12">
    <source>
        <dbReference type="EnsemblMetazoa" id="ISCW003705-PA"/>
    </source>
</evidence>
<dbReference type="Pfam" id="PF13177">
    <property type="entry name" value="DNA_pol3_delta2"/>
    <property type="match status" value="1"/>
</dbReference>
<name>B7PGP8_IXOSC</name>
<evidence type="ECO:0000256" key="1">
    <source>
        <dbReference type="ARBA" id="ARBA00004123"/>
    </source>
</evidence>
<keyword evidence="11" id="KW-0808">Transferase</keyword>
<proteinExistence type="evidence at protein level"/>
<evidence type="ECO:0000256" key="9">
    <source>
        <dbReference type="ARBA" id="ARBA00079394"/>
    </source>
</evidence>
<comment type="subcellular location">
    <subcellularLocation>
        <location evidence="1">Nucleus</location>
    </subcellularLocation>
</comment>
<dbReference type="CDD" id="cd00009">
    <property type="entry name" value="AAA"/>
    <property type="match status" value="1"/>
</dbReference>
<dbReference type="VEuPathDB" id="VectorBase:ISCP_000822"/>
<dbReference type="SUPFAM" id="SSF52540">
    <property type="entry name" value="P-loop containing nucleoside triphosphate hydrolases"/>
    <property type="match status" value="1"/>
</dbReference>
<dbReference type="VEuPathDB" id="VectorBase:ISCI003705"/>
<dbReference type="EMBL" id="ABJB010649971">
    <property type="status" value="NOT_ANNOTATED_CDS"/>
    <property type="molecule type" value="Genomic_DNA"/>
</dbReference>
<protein>
    <recommendedName>
        <fullName evidence="7">Replication factor C subunit 3</fullName>
    </recommendedName>
    <alternativeName>
        <fullName evidence="9">Activator 1 38 kDa subunit</fullName>
    </alternativeName>
    <alternativeName>
        <fullName evidence="10">Activator 1 subunit 3</fullName>
    </alternativeName>
    <alternativeName>
        <fullName evidence="8">Replication factor C 38 kDa subunit</fullName>
    </alternativeName>
</protein>
<dbReference type="GO" id="GO:0005663">
    <property type="term" value="C:DNA replication factor C complex"/>
    <property type="evidence" value="ECO:0000318"/>
    <property type="project" value="GO_Central"/>
</dbReference>
<comment type="function">
    <text evidence="5">Subunit of the replication factor C (RFC) complex which acts during elongation of primed DNA templates by DNA polymerases delta and epsilon, and is necessary for ATP-dependent loading of proliferating cell nuclear antigen (PCNA) onto primed DNA.</text>
</comment>
<dbReference type="FunFam" id="3.40.50.300:FF:000136">
    <property type="entry name" value="Replication factor C subunit 5"/>
    <property type="match status" value="1"/>
</dbReference>
<dbReference type="Gene3D" id="1.20.272.10">
    <property type="match status" value="1"/>
</dbReference>
<dbReference type="Pfam" id="PF22534">
    <property type="entry name" value="RFC_C"/>
    <property type="match status" value="1"/>
</dbReference>
<dbReference type="FunFam" id="1.20.272.10:FF:000002">
    <property type="entry name" value="Replication factor C subunit 3"/>
    <property type="match status" value="1"/>
</dbReference>
<evidence type="ECO:0000256" key="10">
    <source>
        <dbReference type="ARBA" id="ARBA00080379"/>
    </source>
</evidence>
<dbReference type="HOGENOM" id="CLU_042324_5_0_1"/>
<dbReference type="OrthoDB" id="761538at2759"/>
<dbReference type="STRING" id="6945.B7PGP8"/>
<dbReference type="GO" id="GO:0006271">
    <property type="term" value="P:DNA strand elongation involved in DNA replication"/>
    <property type="evidence" value="ECO:0007669"/>
    <property type="project" value="UniProtKB-ARBA"/>
</dbReference>
<reference evidence="11 13" key="1">
    <citation type="submission" date="2008-03" db="EMBL/GenBank/DDBJ databases">
        <title>Annotation of Ixodes scapularis.</title>
        <authorList>
            <consortium name="Ixodes scapularis Genome Project Consortium"/>
            <person name="Caler E."/>
            <person name="Hannick L.I."/>
            <person name="Bidwell S."/>
            <person name="Joardar V."/>
            <person name="Thiagarajan M."/>
            <person name="Amedeo P."/>
            <person name="Galinsky K.J."/>
            <person name="Schobel S."/>
            <person name="Inman J."/>
            <person name="Hostetler J."/>
            <person name="Miller J."/>
            <person name="Hammond M."/>
            <person name="Megy K."/>
            <person name="Lawson D."/>
            <person name="Kodira C."/>
            <person name="Sutton G."/>
            <person name="Meyer J."/>
            <person name="Hill C.A."/>
            <person name="Birren B."/>
            <person name="Nene V."/>
            <person name="Collins F."/>
            <person name="Alarcon-Chaidez F."/>
            <person name="Wikel S."/>
            <person name="Strausberg R."/>
        </authorList>
    </citation>
    <scope>NUCLEOTIDE SEQUENCE [LARGE SCALE GENOMIC DNA]</scope>
    <source>
        <strain evidence="13">Wikel</strain>
        <strain evidence="11">Wikel colony</strain>
    </source>
</reference>
<dbReference type="EMBL" id="ABJB010891466">
    <property type="status" value="NOT_ANNOTATED_CDS"/>
    <property type="molecule type" value="Genomic_DNA"/>
</dbReference>
<comment type="similarity">
    <text evidence="2">Belongs to the activator 1 small subunits family.</text>
</comment>
<gene>
    <name evidence="11" type="ORF">IscW_ISCW003705</name>
</gene>
<dbReference type="EMBL" id="ABJB010189255">
    <property type="status" value="NOT_ANNOTATED_CDS"/>
    <property type="molecule type" value="Genomic_DNA"/>
</dbReference>
<accession>B7PGP8</accession>
<dbReference type="GO" id="GO:0005634">
    <property type="term" value="C:nucleus"/>
    <property type="evidence" value="ECO:0000318"/>
    <property type="project" value="GO_Central"/>
</dbReference>
<dbReference type="GO" id="GO:0006281">
    <property type="term" value="P:DNA repair"/>
    <property type="evidence" value="ECO:0000318"/>
    <property type="project" value="GO_Central"/>
</dbReference>
<keyword evidence="13" id="KW-1185">Reference proteome</keyword>
<evidence type="ECO:0000256" key="8">
    <source>
        <dbReference type="ARBA" id="ARBA00076818"/>
    </source>
</evidence>
<dbReference type="Proteomes" id="UP000001555">
    <property type="component" value="Unassembled WGS sequence"/>
</dbReference>
<keyword evidence="3" id="KW-0235">DNA replication</keyword>
<dbReference type="EMBL" id="DS709197">
    <property type="protein sequence ID" value="EEC05770.1"/>
    <property type="molecule type" value="Genomic_DNA"/>
</dbReference>
<evidence type="ECO:0000313" key="11">
    <source>
        <dbReference type="EMBL" id="EEC05770.1"/>
    </source>
</evidence>
<dbReference type="PANTHER" id="PTHR11669">
    <property type="entry name" value="REPLICATION FACTOR C / DNA POLYMERASE III GAMMA-TAU SUBUNIT"/>
    <property type="match status" value="1"/>
</dbReference>
<dbReference type="Gene3D" id="3.40.50.300">
    <property type="entry name" value="P-loop containing nucleotide triphosphate hydrolases"/>
    <property type="match status" value="1"/>
</dbReference>